<gene>
    <name evidence="2" type="ORF">SAMN04487779_1015110</name>
</gene>
<proteinExistence type="predicted"/>
<organism evidence="2 3">
    <name type="scientific">Belnapia rosea</name>
    <dbReference type="NCBI Taxonomy" id="938405"/>
    <lineage>
        <taxon>Bacteria</taxon>
        <taxon>Pseudomonadati</taxon>
        <taxon>Pseudomonadota</taxon>
        <taxon>Alphaproteobacteria</taxon>
        <taxon>Acetobacterales</taxon>
        <taxon>Roseomonadaceae</taxon>
        <taxon>Belnapia</taxon>
    </lineage>
</organism>
<protein>
    <submittedName>
        <fullName evidence="2">Uncharacterized protein</fullName>
    </submittedName>
</protein>
<evidence type="ECO:0000313" key="3">
    <source>
        <dbReference type="Proteomes" id="UP000198925"/>
    </source>
</evidence>
<dbReference type="EMBL" id="FMZX01000015">
    <property type="protein sequence ID" value="SDD97151.1"/>
    <property type="molecule type" value="Genomic_DNA"/>
</dbReference>
<accession>A0A1G6Z3P1</accession>
<dbReference type="AlphaFoldDB" id="A0A1G6Z3P1"/>
<reference evidence="2 3" key="1">
    <citation type="submission" date="2016-10" db="EMBL/GenBank/DDBJ databases">
        <authorList>
            <person name="de Groot N.N."/>
        </authorList>
    </citation>
    <scope>NUCLEOTIDE SEQUENCE [LARGE SCALE GENOMIC DNA]</scope>
    <source>
        <strain evidence="2 3">CPCC 100156</strain>
    </source>
</reference>
<evidence type="ECO:0000256" key="1">
    <source>
        <dbReference type="SAM" id="MobiDB-lite"/>
    </source>
</evidence>
<sequence length="118" mass="12885">MIGLVLIAAASDIRGMSLPPPDQMPLAKPKITPEERRRRTADRLIMIRLKMAIGRELDQRGITRPTDIGAALGMPVAEATKLLTRHQWREGDVTLLEAAAARLGVEVPESASNGWPGR</sequence>
<name>A0A1G6Z3P1_9PROT</name>
<feature type="region of interest" description="Disordered" evidence="1">
    <location>
        <begin position="18"/>
        <end position="37"/>
    </location>
</feature>
<dbReference type="Proteomes" id="UP000198925">
    <property type="component" value="Unassembled WGS sequence"/>
</dbReference>
<evidence type="ECO:0000313" key="2">
    <source>
        <dbReference type="EMBL" id="SDD97151.1"/>
    </source>
</evidence>
<keyword evidence="3" id="KW-1185">Reference proteome</keyword>